<evidence type="ECO:0000256" key="1">
    <source>
        <dbReference type="ARBA" id="ARBA00004141"/>
    </source>
</evidence>
<gene>
    <name evidence="7" type="ORF">EDD34_0720</name>
</gene>
<comment type="caution">
    <text evidence="7">The sequence shown here is derived from an EMBL/GenBank/DDBJ whole genome shotgun (WGS) entry which is preliminary data.</text>
</comment>
<dbReference type="Pfam" id="PF06271">
    <property type="entry name" value="RDD"/>
    <property type="match status" value="1"/>
</dbReference>
<organism evidence="7 8">
    <name type="scientific">Myceligenerans xiligouense</name>
    <dbReference type="NCBI Taxonomy" id="253184"/>
    <lineage>
        <taxon>Bacteria</taxon>
        <taxon>Bacillati</taxon>
        <taxon>Actinomycetota</taxon>
        <taxon>Actinomycetes</taxon>
        <taxon>Micrococcales</taxon>
        <taxon>Promicromonosporaceae</taxon>
        <taxon>Myceligenerans</taxon>
    </lineage>
</organism>
<evidence type="ECO:0000259" key="6">
    <source>
        <dbReference type="Pfam" id="PF06271"/>
    </source>
</evidence>
<feature type="transmembrane region" description="Helical" evidence="5">
    <location>
        <begin position="113"/>
        <end position="138"/>
    </location>
</feature>
<comment type="subcellular location">
    <subcellularLocation>
        <location evidence="1">Membrane</location>
        <topology evidence="1">Multi-pass membrane protein</topology>
    </subcellularLocation>
</comment>
<reference evidence="7 8" key="1">
    <citation type="submission" date="2018-11" db="EMBL/GenBank/DDBJ databases">
        <title>Sequencing the genomes of 1000 actinobacteria strains.</title>
        <authorList>
            <person name="Klenk H.-P."/>
        </authorList>
    </citation>
    <scope>NUCLEOTIDE SEQUENCE [LARGE SCALE GENOMIC DNA]</scope>
    <source>
        <strain evidence="7 8">DSM 15700</strain>
    </source>
</reference>
<dbReference type="AlphaFoldDB" id="A0A3N4Z4L1"/>
<name>A0A3N4Z4L1_9MICO</name>
<feature type="transmembrane region" description="Helical" evidence="5">
    <location>
        <begin position="25"/>
        <end position="50"/>
    </location>
</feature>
<evidence type="ECO:0000256" key="4">
    <source>
        <dbReference type="ARBA" id="ARBA00023136"/>
    </source>
</evidence>
<dbReference type="RefSeq" id="WP_123813349.1">
    <property type="nucleotide sequence ID" value="NZ_RKQZ01000001.1"/>
</dbReference>
<evidence type="ECO:0000313" key="7">
    <source>
        <dbReference type="EMBL" id="RPF20142.1"/>
    </source>
</evidence>
<evidence type="ECO:0000256" key="3">
    <source>
        <dbReference type="ARBA" id="ARBA00022989"/>
    </source>
</evidence>
<protein>
    <submittedName>
        <fullName evidence="7">Putative RDD family membrane protein YckC</fullName>
    </submittedName>
</protein>
<evidence type="ECO:0000313" key="8">
    <source>
        <dbReference type="Proteomes" id="UP000280501"/>
    </source>
</evidence>
<dbReference type="PANTHER" id="PTHR38480:SF1">
    <property type="entry name" value="SLR0254 PROTEIN"/>
    <property type="match status" value="1"/>
</dbReference>
<dbReference type="GO" id="GO:0016020">
    <property type="term" value="C:membrane"/>
    <property type="evidence" value="ECO:0007669"/>
    <property type="project" value="UniProtKB-SubCell"/>
</dbReference>
<keyword evidence="4 5" id="KW-0472">Membrane</keyword>
<feature type="transmembrane region" description="Helical" evidence="5">
    <location>
        <begin position="62"/>
        <end position="82"/>
    </location>
</feature>
<dbReference type="OrthoDB" id="9787732at2"/>
<keyword evidence="3 5" id="KW-1133">Transmembrane helix</keyword>
<dbReference type="EMBL" id="RKQZ01000001">
    <property type="protein sequence ID" value="RPF20142.1"/>
    <property type="molecule type" value="Genomic_DNA"/>
</dbReference>
<evidence type="ECO:0000256" key="5">
    <source>
        <dbReference type="SAM" id="Phobius"/>
    </source>
</evidence>
<dbReference type="InterPro" id="IPR010432">
    <property type="entry name" value="RDD"/>
</dbReference>
<evidence type="ECO:0000256" key="2">
    <source>
        <dbReference type="ARBA" id="ARBA00022692"/>
    </source>
</evidence>
<keyword evidence="8" id="KW-1185">Reference proteome</keyword>
<dbReference type="PANTHER" id="PTHR38480">
    <property type="entry name" value="SLR0254 PROTEIN"/>
    <property type="match status" value="1"/>
</dbReference>
<dbReference type="Proteomes" id="UP000280501">
    <property type="component" value="Unassembled WGS sequence"/>
</dbReference>
<keyword evidence="2 5" id="KW-0812">Transmembrane</keyword>
<accession>A0A3N4Z4L1</accession>
<sequence length="278" mass="30136">MHDGIVIGEGVLLDARPAGFISRTLAVLLDLITLGALVITLLLLAIPWLTEQLLRGEPGFDALLITNLAVTIAVMVGVPTAVETLTRGRSLGKLAAGIRVVRDDGGPIRFRHAFVRALVGIFELWLTLGFLAVITSLINRRGKRLGDLAAGTYVVRVRGGHTPSAPVVMPLELAAWADTTDMRRLPDGLALAARQFLGRAHKLAPQSRHRLADDLAGRIEPYVAPGPPVGTHPEAFLHAVLAERRLREEDAARLRQSRADQHASLLHRLPYAVPDLRD</sequence>
<proteinExistence type="predicted"/>
<feature type="domain" description="RDD" evidence="6">
    <location>
        <begin position="18"/>
        <end position="151"/>
    </location>
</feature>